<dbReference type="GO" id="GO:0006357">
    <property type="term" value="P:regulation of transcription by RNA polymerase II"/>
    <property type="evidence" value="ECO:0007669"/>
    <property type="project" value="TreeGrafter"/>
</dbReference>
<proteinExistence type="predicted"/>
<dbReference type="GO" id="GO:0046983">
    <property type="term" value="F:protein dimerization activity"/>
    <property type="evidence" value="ECO:0007669"/>
    <property type="project" value="InterPro"/>
</dbReference>
<evidence type="ECO:0000259" key="5">
    <source>
        <dbReference type="Pfam" id="PF13359"/>
    </source>
</evidence>
<protein>
    <recommendedName>
        <fullName evidence="8">DDE Tnp4 domain-containing protein</fullName>
    </recommendedName>
</protein>
<evidence type="ECO:0000313" key="7">
    <source>
        <dbReference type="Proteomes" id="UP000186922"/>
    </source>
</evidence>
<dbReference type="GO" id="GO:0046872">
    <property type="term" value="F:metal ion binding"/>
    <property type="evidence" value="ECO:0007669"/>
    <property type="project" value="UniProtKB-KW"/>
</dbReference>
<sequence length="799" mass="91081">MLPDPTTISNYVGSEARKIRESLLEEIRPILRMNGGGCTVHHMYGNSELRERLLLCSEWDSVDRKTGPAVQKFVFRKLREIGLEEDLKLCTLVTDQGGNIKVAFRDSDFEHINCAGHLLNTCLQACFKTKAKSQYPMPAEAVPTLTLINQLKALVTHCKQGGISRQLGTTLKQHWNTHVEMLASVLATYDELKVILANRNELQLLPTSSQRIQEIHDLFEPTPTLHLVAPAYMEIIRHFKEYAPSDFADIRTLQKHAENVFTKKLQIDEIRKRAVFLDPSMKHLNFLKADERVAVLTRVMAEVQKVSMPEKIGAPTAEAVNVAAKKPPKFNLKAMATYSTDRPIENEVEKYLRLPSPPEDQDVWSFWIEKQKDLPRMSSYALRCLSVPGTSTPSERLFSRSGTAVDEKRTSLDRQTLSDLMVIQSNYECSAAHAARFRALNQTIWFKPLAALSVGLCLDRDNLDACGTDEHRVSYTARKRLISDLEEWEVRRKLMKLNLDLAEAEEEKDGADIATVLLQLICATRYLHRPEVLKSTHFVQYVLPLLDDERFKQGVRMSRDVFERILGRISDHNTSEVTWPNKNERTSIKARVLADSGFPDCVGMLDGTLIPQEYKPKKDEDYWSHKSRYGISGMIVCDDKRKIRYVFVGFCGSVHDMRVYSNARLASLTSKLFTTGEYLLADSAYTTSAVTVSSYKRPSSLVEDNEQFNFYLASIRIRVKHAIGIPKGHFPSLQSLRIKIFDKETHERAVRWIKACVVLHNMLLKDSYFDSSWTKYRERITSDSPQECATVDGKSFETA</sequence>
<evidence type="ECO:0000259" key="4">
    <source>
        <dbReference type="Pfam" id="PF05699"/>
    </source>
</evidence>
<feature type="domain" description="DDE Tnp4" evidence="5">
    <location>
        <begin position="605"/>
        <end position="761"/>
    </location>
</feature>
<dbReference type="Proteomes" id="UP000186922">
    <property type="component" value="Unassembled WGS sequence"/>
</dbReference>
<dbReference type="AlphaFoldDB" id="A0A1D1VMV2"/>
<dbReference type="OrthoDB" id="8845630at2759"/>
<feature type="coiled-coil region" evidence="3">
    <location>
        <begin position="485"/>
        <end position="514"/>
    </location>
</feature>
<evidence type="ECO:0008006" key="8">
    <source>
        <dbReference type="Google" id="ProtNLM"/>
    </source>
</evidence>
<name>A0A1D1VMV2_RAMVA</name>
<dbReference type="InterPro" id="IPR012337">
    <property type="entry name" value="RNaseH-like_sf"/>
</dbReference>
<reference evidence="6 7" key="1">
    <citation type="journal article" date="2016" name="Nat. Commun.">
        <title>Extremotolerant tardigrade genome and improved radiotolerance of human cultured cells by tardigrade-unique protein.</title>
        <authorList>
            <person name="Hashimoto T."/>
            <person name="Horikawa D.D."/>
            <person name="Saito Y."/>
            <person name="Kuwahara H."/>
            <person name="Kozuka-Hata H."/>
            <person name="Shin-I T."/>
            <person name="Minakuchi Y."/>
            <person name="Ohishi K."/>
            <person name="Motoyama A."/>
            <person name="Aizu T."/>
            <person name="Enomoto A."/>
            <person name="Kondo K."/>
            <person name="Tanaka S."/>
            <person name="Hara Y."/>
            <person name="Koshikawa S."/>
            <person name="Sagara H."/>
            <person name="Miura T."/>
            <person name="Yokobori S."/>
            <person name="Miyagawa K."/>
            <person name="Suzuki Y."/>
            <person name="Kubo T."/>
            <person name="Oyama M."/>
            <person name="Kohara Y."/>
            <person name="Fujiyama A."/>
            <person name="Arakawa K."/>
            <person name="Katayama T."/>
            <person name="Toyoda A."/>
            <person name="Kunieda T."/>
        </authorList>
    </citation>
    <scope>NUCLEOTIDE SEQUENCE [LARGE SCALE GENOMIC DNA]</scope>
    <source>
        <strain evidence="6 7">YOKOZUNA-1</strain>
    </source>
</reference>
<keyword evidence="3" id="KW-0175">Coiled coil</keyword>
<keyword evidence="2" id="KW-0479">Metal-binding</keyword>
<evidence type="ECO:0000256" key="2">
    <source>
        <dbReference type="ARBA" id="ARBA00022723"/>
    </source>
</evidence>
<comment type="caution">
    <text evidence="6">The sequence shown here is derived from an EMBL/GenBank/DDBJ whole genome shotgun (WGS) entry which is preliminary data.</text>
</comment>
<dbReference type="PANTHER" id="PTHR46169">
    <property type="entry name" value="DNA REPLICATION-RELATED ELEMENT FACTOR, ISOFORM A"/>
    <property type="match status" value="1"/>
</dbReference>
<keyword evidence="7" id="KW-1185">Reference proteome</keyword>
<feature type="domain" description="HAT C-terminal dimerisation" evidence="4">
    <location>
        <begin position="347"/>
        <end position="426"/>
    </location>
</feature>
<evidence type="ECO:0000313" key="6">
    <source>
        <dbReference type="EMBL" id="GAV01078.1"/>
    </source>
</evidence>
<gene>
    <name evidence="6" type="primary">RvY_11845-1</name>
    <name evidence="6" type="synonym">RvY_11845.1</name>
    <name evidence="6" type="ORF">RvY_11845</name>
</gene>
<dbReference type="PANTHER" id="PTHR46169:SF29">
    <property type="entry name" value="DNA REPLICATION-RELATED ELEMENT FACTOR, ISOFORM A"/>
    <property type="match status" value="1"/>
</dbReference>
<dbReference type="Pfam" id="PF05699">
    <property type="entry name" value="Dimer_Tnp_hAT"/>
    <property type="match status" value="1"/>
</dbReference>
<dbReference type="InterPro" id="IPR052717">
    <property type="entry name" value="Vacuolar_transposase_reg"/>
</dbReference>
<accession>A0A1D1VMV2</accession>
<dbReference type="EMBL" id="BDGG01000006">
    <property type="protein sequence ID" value="GAV01078.1"/>
    <property type="molecule type" value="Genomic_DNA"/>
</dbReference>
<dbReference type="SUPFAM" id="SSF53098">
    <property type="entry name" value="Ribonuclease H-like"/>
    <property type="match status" value="1"/>
</dbReference>
<organism evidence="6 7">
    <name type="scientific">Ramazzottius varieornatus</name>
    <name type="common">Water bear</name>
    <name type="synonym">Tardigrade</name>
    <dbReference type="NCBI Taxonomy" id="947166"/>
    <lineage>
        <taxon>Eukaryota</taxon>
        <taxon>Metazoa</taxon>
        <taxon>Ecdysozoa</taxon>
        <taxon>Tardigrada</taxon>
        <taxon>Eutardigrada</taxon>
        <taxon>Parachela</taxon>
        <taxon>Hypsibioidea</taxon>
        <taxon>Ramazzottiidae</taxon>
        <taxon>Ramazzottius</taxon>
    </lineage>
</organism>
<dbReference type="InterPro" id="IPR008906">
    <property type="entry name" value="HATC_C_dom"/>
</dbReference>
<evidence type="ECO:0000256" key="1">
    <source>
        <dbReference type="ARBA" id="ARBA00001968"/>
    </source>
</evidence>
<dbReference type="GO" id="GO:0005634">
    <property type="term" value="C:nucleus"/>
    <property type="evidence" value="ECO:0007669"/>
    <property type="project" value="TreeGrafter"/>
</dbReference>
<dbReference type="InterPro" id="IPR027806">
    <property type="entry name" value="HARBI1_dom"/>
</dbReference>
<evidence type="ECO:0000256" key="3">
    <source>
        <dbReference type="SAM" id="Coils"/>
    </source>
</evidence>
<comment type="cofactor">
    <cofactor evidence="1">
        <name>a divalent metal cation</name>
        <dbReference type="ChEBI" id="CHEBI:60240"/>
    </cofactor>
</comment>
<dbReference type="Pfam" id="PF13359">
    <property type="entry name" value="DDE_Tnp_4"/>
    <property type="match status" value="1"/>
</dbReference>